<comment type="subcellular location">
    <subcellularLocation>
        <location evidence="2">Early endosome</location>
    </subcellularLocation>
    <subcellularLocation>
        <location evidence="1">Endomembrane system</location>
        <topology evidence="1">Peripheral membrane protein</topology>
    </subcellularLocation>
</comment>
<dbReference type="InterPro" id="IPR037833">
    <property type="entry name" value="SNX27_PX"/>
</dbReference>
<evidence type="ECO:0000313" key="12">
    <source>
        <dbReference type="Proteomes" id="UP000280834"/>
    </source>
</evidence>
<dbReference type="InterPro" id="IPR001478">
    <property type="entry name" value="PDZ"/>
</dbReference>
<name>A0A0R3QLR2_9BILA</name>
<dbReference type="Proteomes" id="UP000280834">
    <property type="component" value="Unassembled WGS sequence"/>
</dbReference>
<dbReference type="SUPFAM" id="SSF48403">
    <property type="entry name" value="Ankyrin repeat"/>
    <property type="match status" value="1"/>
</dbReference>
<dbReference type="InterPro" id="IPR036770">
    <property type="entry name" value="Ankyrin_rpt-contain_sf"/>
</dbReference>
<keyword evidence="4" id="KW-0446">Lipid-binding</keyword>
<reference evidence="11 12" key="2">
    <citation type="submission" date="2018-11" db="EMBL/GenBank/DDBJ databases">
        <authorList>
            <consortium name="Pathogen Informatics"/>
        </authorList>
    </citation>
    <scope>NUCLEOTIDE SEQUENCE [LARGE SCALE GENOMIC DNA]</scope>
</reference>
<accession>A0A0R3QLR2</accession>
<feature type="repeat" description="ANK" evidence="6">
    <location>
        <begin position="656"/>
        <end position="688"/>
    </location>
</feature>
<dbReference type="PROSITE" id="PS50297">
    <property type="entry name" value="ANK_REP_REGION"/>
    <property type="match status" value="3"/>
</dbReference>
<dbReference type="SMART" id="SM00312">
    <property type="entry name" value="PX"/>
    <property type="match status" value="1"/>
</dbReference>
<dbReference type="STRING" id="42155.A0A0R3QLR2"/>
<dbReference type="PROSITE" id="PS50106">
    <property type="entry name" value="PDZ"/>
    <property type="match status" value="1"/>
</dbReference>
<feature type="region of interest" description="Disordered" evidence="7">
    <location>
        <begin position="499"/>
        <end position="520"/>
    </location>
</feature>
<keyword evidence="6" id="KW-0040">ANK repeat</keyword>
<dbReference type="PROSITE" id="PS50200">
    <property type="entry name" value="RA"/>
    <property type="match status" value="1"/>
</dbReference>
<feature type="domain" description="Ras-associating" evidence="10">
    <location>
        <begin position="259"/>
        <end position="347"/>
    </location>
</feature>
<dbReference type="PANTHER" id="PTHR12431">
    <property type="entry name" value="SORTING NEXIN 17 AND 27"/>
    <property type="match status" value="1"/>
</dbReference>
<dbReference type="PROSITE" id="PS50088">
    <property type="entry name" value="ANK_REPEAT"/>
    <property type="match status" value="3"/>
</dbReference>
<evidence type="ECO:0000256" key="5">
    <source>
        <dbReference type="ARBA" id="ARBA00023136"/>
    </source>
</evidence>
<keyword evidence="12" id="KW-1185">Reference proteome</keyword>
<dbReference type="InterPro" id="IPR036871">
    <property type="entry name" value="PX_dom_sf"/>
</dbReference>
<feature type="domain" description="PX" evidence="9">
    <location>
        <begin position="147"/>
        <end position="255"/>
    </location>
</feature>
<sequence>MMGDESDSSEDCFMVPVRHNFNPKPHLVTVVKSDTGFGFNVKGQVSEGGQLRSINGELYAPLQHVSAVLRGGAAAKAGLLKGDRILQVNGVDVEGATHKQVVELIKDGGDKLSLVVISVDAVDAERFENGLTEETCASCRYDYSEKRSLPITIPSYQTITANGERFIAYNVHMAGRHLGSRRYSEFVQLHNLLKHEFIDFDFPKLPSKWPFSLSEQQLDARRRGLESYLEKICAIRVIADSDIMQEFLMEDSLSECAIADVHIRILLPDGNSLLLNIKRHCTAIELYMATQKRLNMSSETSRCCALFEMAECGFERKLADDEYPHALYIQNYSSAASSCILLRKWIFDISREIELCERDKVFKELCFWQAVADVNGGLVSAKEKMFQLKALQSIERADKYLNMVRAMDGYNRIVFPHCSCGSRKDGDIILGVEFSQLTIHACDYEGNLQEEVLVFDWADILEYKVVDNGATFAFEYARSQKKPKSVKLSTQFVISCSGRRRTSGIRQRQGSSTQVSSSVANNGLQRAHSSPLPAYPVSIRQQLAIIKQMEEPMQVAADSSSLSLQLPQTSTGSPGLSRRRISRVHKKNERGETPLHVAARKGEHQLCKKLIEEGAVINARDYAGWTPLHEACYHGHFKVAKLLLSYDADVNALSDCDDTPLHDAVTSGNEKLVWLLLHAGASRDRIDNDGKKPIDICHSEYSGIRNLLSAATIPELCLVDESPSLSPSSPSHIQGSSQVFTANLIQLSAEKQCLISPNSDDFVANAETFSRGRDGEISEELGMQLQGYYGRLMVVFQSPDFDDVVLRDEEVRVGIRHDFDDIGHSLSVHRSLWPEERNDALKRVGLHTGSSPYEFDHDLSPSHVSFENACFGINESNEAEIRNLEHPRNTYTERFSPQYTSQKSTYEKRKQRCIHPFDRGRRRGRDISVTAGCGTMAQASQSDDVYEFRSSPESDILCVIKLLQKTESVGDMERELSESPNLKRQRFNQTETTTVAPFASTAISETSSTQEGISILEKGEALDIASNISDLTDEKADGTTVGRKVPPLRISLPRTPTEDGTALTSSADDVTSVAMNAIRRNTRSTKSITRRNQSPEQSVNNTCDESIQRVTRSKLRQSGRQLRDHSSVSFETSAKRKSNSWRRNSAAIGSPMPALSAATSDEQTSSNDTGDRADADESSHLELAALKEDENALLALSLMKKNSYEGFRDFRCVIEERWAKDATEEIVAPESPPNFKSYLIVQGNYTSASNLDLLSSQDKVDLAFMEKLTIKLRNLHTEQQEKRRNMYFYHQVRVTKSCLTYFIPLFRKITYKVERERLQMQAESEVIRMLTRKANGHNGSFSTMRVIRETNLFNTGFLEVKPKKLPIMEISEVKVKYEKLAEIMLRRQQMEADALYAEQIFIWNAAVQRSEDVTLSSLKNAIPHVSVNPVILNF</sequence>
<dbReference type="FunFam" id="2.30.42.10:FF:000061">
    <property type="entry name" value="sorting nexin-27 isoform X2"/>
    <property type="match status" value="1"/>
</dbReference>
<evidence type="ECO:0000313" key="11">
    <source>
        <dbReference type="EMBL" id="VDO22450.1"/>
    </source>
</evidence>
<dbReference type="Pfam" id="PF12796">
    <property type="entry name" value="Ank_2"/>
    <property type="match status" value="1"/>
</dbReference>
<dbReference type="SMART" id="SM00228">
    <property type="entry name" value="PDZ"/>
    <property type="match status" value="1"/>
</dbReference>
<feature type="domain" description="PDZ" evidence="8">
    <location>
        <begin position="27"/>
        <end position="120"/>
    </location>
</feature>
<dbReference type="PRINTS" id="PR01415">
    <property type="entry name" value="ANKYRIN"/>
</dbReference>
<dbReference type="InterPro" id="IPR002110">
    <property type="entry name" value="Ankyrin_rpt"/>
</dbReference>
<dbReference type="GO" id="GO:0032456">
    <property type="term" value="P:endocytic recycling"/>
    <property type="evidence" value="ECO:0007669"/>
    <property type="project" value="TreeGrafter"/>
</dbReference>
<dbReference type="Gene3D" id="1.20.80.60">
    <property type="match status" value="1"/>
</dbReference>
<dbReference type="Pfam" id="PF00788">
    <property type="entry name" value="RA"/>
    <property type="match status" value="1"/>
</dbReference>
<dbReference type="InterPro" id="IPR036034">
    <property type="entry name" value="PDZ_sf"/>
</dbReference>
<evidence type="ECO:0000313" key="13">
    <source>
        <dbReference type="WBParaSite" id="BTMF_0000864301-mRNA-1"/>
    </source>
</evidence>
<evidence type="ECO:0000259" key="8">
    <source>
        <dbReference type="PROSITE" id="PS50106"/>
    </source>
</evidence>
<feature type="region of interest" description="Disordered" evidence="7">
    <location>
        <begin position="1079"/>
        <end position="1176"/>
    </location>
</feature>
<dbReference type="PROSITE" id="PS50195">
    <property type="entry name" value="PX"/>
    <property type="match status" value="1"/>
</dbReference>
<dbReference type="CDD" id="cd06886">
    <property type="entry name" value="PX_SNX27"/>
    <property type="match status" value="1"/>
</dbReference>
<dbReference type="Pfam" id="PF00595">
    <property type="entry name" value="PDZ"/>
    <property type="match status" value="1"/>
</dbReference>
<feature type="compositionally biased region" description="Basic residues" evidence="7">
    <location>
        <begin position="577"/>
        <end position="588"/>
    </location>
</feature>
<evidence type="ECO:0000256" key="3">
    <source>
        <dbReference type="ARBA" id="ARBA00022753"/>
    </source>
</evidence>
<dbReference type="InterPro" id="IPR001683">
    <property type="entry name" value="PX_dom"/>
</dbReference>
<evidence type="ECO:0000259" key="9">
    <source>
        <dbReference type="PROSITE" id="PS50195"/>
    </source>
</evidence>
<dbReference type="GO" id="GO:0005769">
    <property type="term" value="C:early endosome"/>
    <property type="evidence" value="ECO:0007669"/>
    <property type="project" value="UniProtKB-SubCell"/>
</dbReference>
<dbReference type="WBParaSite" id="BTMF_0000864301-mRNA-1">
    <property type="protein sequence ID" value="BTMF_0000864301-mRNA-1"/>
    <property type="gene ID" value="BTMF_0000864301"/>
</dbReference>
<protein>
    <submittedName>
        <fullName evidence="13">Sorting nexin-27</fullName>
    </submittedName>
</protein>
<evidence type="ECO:0000256" key="1">
    <source>
        <dbReference type="ARBA" id="ARBA00004184"/>
    </source>
</evidence>
<evidence type="ECO:0000259" key="10">
    <source>
        <dbReference type="PROSITE" id="PS50200"/>
    </source>
</evidence>
<organism evidence="13">
    <name type="scientific">Brugia timori</name>
    <dbReference type="NCBI Taxonomy" id="42155"/>
    <lineage>
        <taxon>Eukaryota</taxon>
        <taxon>Metazoa</taxon>
        <taxon>Ecdysozoa</taxon>
        <taxon>Nematoda</taxon>
        <taxon>Chromadorea</taxon>
        <taxon>Rhabditida</taxon>
        <taxon>Spirurina</taxon>
        <taxon>Spiruromorpha</taxon>
        <taxon>Filarioidea</taxon>
        <taxon>Onchocercidae</taxon>
        <taxon>Brugia</taxon>
    </lineage>
</organism>
<dbReference type="CDD" id="cd23070">
    <property type="entry name" value="PDZ_SNX27-like"/>
    <property type="match status" value="1"/>
</dbReference>
<feature type="compositionally biased region" description="Polar residues" evidence="7">
    <location>
        <begin position="1157"/>
        <end position="1168"/>
    </location>
</feature>
<reference evidence="13" key="1">
    <citation type="submission" date="2017-02" db="UniProtKB">
        <authorList>
            <consortium name="WormBaseParasite"/>
        </authorList>
    </citation>
    <scope>IDENTIFICATION</scope>
</reference>
<evidence type="ECO:0000256" key="2">
    <source>
        <dbReference type="ARBA" id="ARBA00004412"/>
    </source>
</evidence>
<feature type="compositionally biased region" description="Low complexity" evidence="7">
    <location>
        <begin position="559"/>
        <end position="573"/>
    </location>
</feature>
<evidence type="ECO:0000256" key="7">
    <source>
        <dbReference type="SAM" id="MobiDB-lite"/>
    </source>
</evidence>
<feature type="region of interest" description="Disordered" evidence="7">
    <location>
        <begin position="558"/>
        <end position="591"/>
    </location>
</feature>
<dbReference type="GO" id="GO:0007165">
    <property type="term" value="P:signal transduction"/>
    <property type="evidence" value="ECO:0007669"/>
    <property type="project" value="InterPro"/>
</dbReference>
<dbReference type="Gene3D" id="1.25.40.20">
    <property type="entry name" value="Ankyrin repeat-containing domain"/>
    <property type="match status" value="2"/>
</dbReference>
<dbReference type="EMBL" id="UZAG01015679">
    <property type="protein sequence ID" value="VDO22450.1"/>
    <property type="molecule type" value="Genomic_DNA"/>
</dbReference>
<dbReference type="SUPFAM" id="SSF64268">
    <property type="entry name" value="PX domain"/>
    <property type="match status" value="1"/>
</dbReference>
<dbReference type="FunFam" id="3.30.1520.10:FF:000003">
    <property type="entry name" value="sorting nexin-27 isoform X2"/>
    <property type="match status" value="1"/>
</dbReference>
<dbReference type="Gene3D" id="3.10.20.90">
    <property type="entry name" value="Phosphatidylinositol 3-kinase Catalytic Subunit, Chain A, domain 1"/>
    <property type="match status" value="1"/>
</dbReference>
<evidence type="ECO:0000256" key="6">
    <source>
        <dbReference type="PROSITE-ProRule" id="PRU00023"/>
    </source>
</evidence>
<gene>
    <name evidence="11" type="ORF">BTMF_LOCUS6694</name>
</gene>
<dbReference type="InterPro" id="IPR000159">
    <property type="entry name" value="RA_dom"/>
</dbReference>
<feature type="repeat" description="ANK" evidence="6">
    <location>
        <begin position="623"/>
        <end position="655"/>
    </location>
</feature>
<dbReference type="GO" id="GO:0032266">
    <property type="term" value="F:phosphatidylinositol-3-phosphate binding"/>
    <property type="evidence" value="ECO:0007669"/>
    <property type="project" value="InterPro"/>
</dbReference>
<dbReference type="PANTHER" id="PTHR12431:SF19">
    <property type="entry name" value="SORTING NEXIN-27"/>
    <property type="match status" value="1"/>
</dbReference>
<keyword evidence="3" id="KW-0967">Endosome</keyword>
<proteinExistence type="predicted"/>
<feature type="compositionally biased region" description="Polar residues" evidence="7">
    <location>
        <begin position="504"/>
        <end position="520"/>
    </location>
</feature>
<dbReference type="GO" id="GO:0006886">
    <property type="term" value="P:intracellular protein transport"/>
    <property type="evidence" value="ECO:0007669"/>
    <property type="project" value="TreeGrafter"/>
</dbReference>
<keyword evidence="5" id="KW-0472">Membrane</keyword>
<dbReference type="Gene3D" id="2.30.42.10">
    <property type="match status" value="1"/>
</dbReference>
<dbReference type="Gene3D" id="3.30.1520.10">
    <property type="entry name" value="Phox-like domain"/>
    <property type="match status" value="1"/>
</dbReference>
<dbReference type="SMART" id="SM00248">
    <property type="entry name" value="ANK"/>
    <property type="match status" value="3"/>
</dbReference>
<feature type="repeat" description="ANK" evidence="6">
    <location>
        <begin position="590"/>
        <end position="622"/>
    </location>
</feature>
<dbReference type="Pfam" id="PF00023">
    <property type="entry name" value="Ank"/>
    <property type="match status" value="1"/>
</dbReference>
<feature type="compositionally biased region" description="Polar residues" evidence="7">
    <location>
        <begin position="1084"/>
        <end position="1110"/>
    </location>
</feature>
<dbReference type="Pfam" id="PF00787">
    <property type="entry name" value="PX"/>
    <property type="match status" value="1"/>
</dbReference>
<dbReference type="SUPFAM" id="SSF50156">
    <property type="entry name" value="PDZ domain-like"/>
    <property type="match status" value="1"/>
</dbReference>
<evidence type="ECO:0000256" key="4">
    <source>
        <dbReference type="ARBA" id="ARBA00023121"/>
    </source>
</evidence>